<reference evidence="1" key="1">
    <citation type="submission" date="2021-03" db="EMBL/GenBank/DDBJ databases">
        <title>Comparative genomics and phylogenomic investigation of the class Geoglossomycetes provide insights into ecological specialization and systematics.</title>
        <authorList>
            <person name="Melie T."/>
            <person name="Pirro S."/>
            <person name="Miller A.N."/>
            <person name="Quandt A."/>
        </authorList>
    </citation>
    <scope>NUCLEOTIDE SEQUENCE</scope>
    <source>
        <strain evidence="1">GBOQ0MN5Z8</strain>
    </source>
</reference>
<evidence type="ECO:0000313" key="1">
    <source>
        <dbReference type="EMBL" id="KAH0536582.1"/>
    </source>
</evidence>
<accession>A0A9P8HVT0</accession>
<name>A0A9P8HVT0_9PEZI</name>
<proteinExistence type="predicted"/>
<evidence type="ECO:0000313" key="2">
    <source>
        <dbReference type="Proteomes" id="UP000698800"/>
    </source>
</evidence>
<dbReference type="EMBL" id="JAGHQL010000195">
    <property type="protein sequence ID" value="KAH0536582.1"/>
    <property type="molecule type" value="Genomic_DNA"/>
</dbReference>
<organism evidence="1 2">
    <name type="scientific">Glutinoglossum americanum</name>
    <dbReference type="NCBI Taxonomy" id="1670608"/>
    <lineage>
        <taxon>Eukaryota</taxon>
        <taxon>Fungi</taxon>
        <taxon>Dikarya</taxon>
        <taxon>Ascomycota</taxon>
        <taxon>Pezizomycotina</taxon>
        <taxon>Geoglossomycetes</taxon>
        <taxon>Geoglossales</taxon>
        <taxon>Geoglossaceae</taxon>
        <taxon>Glutinoglossum</taxon>
    </lineage>
</organism>
<dbReference type="Proteomes" id="UP000698800">
    <property type="component" value="Unassembled WGS sequence"/>
</dbReference>
<protein>
    <submittedName>
        <fullName evidence="1">Uncharacterized protein</fullName>
    </submittedName>
</protein>
<keyword evidence="2" id="KW-1185">Reference proteome</keyword>
<comment type="caution">
    <text evidence="1">The sequence shown here is derived from an EMBL/GenBank/DDBJ whole genome shotgun (WGS) entry which is preliminary data.</text>
</comment>
<dbReference type="AlphaFoldDB" id="A0A9P8HVT0"/>
<gene>
    <name evidence="1" type="ORF">FGG08_006566</name>
</gene>
<sequence length="93" mass="9203">MQHSDQPSGSSHIYRRSMSVDAGAVAGAGAGIAAEAADTVDAADTVGIAGTAGTAGTADAAVPADAVACWHTMEAPQNWRLSRASKTQESSSS</sequence>